<evidence type="ECO:0000313" key="2">
    <source>
        <dbReference type="Proteomes" id="UP000789860"/>
    </source>
</evidence>
<dbReference type="EMBL" id="CAJVPM010024714">
    <property type="protein sequence ID" value="CAG8654977.1"/>
    <property type="molecule type" value="Genomic_DNA"/>
</dbReference>
<dbReference type="Proteomes" id="UP000789860">
    <property type="component" value="Unassembled WGS sequence"/>
</dbReference>
<feature type="non-terminal residue" evidence="1">
    <location>
        <position position="1"/>
    </location>
</feature>
<reference evidence="1" key="1">
    <citation type="submission" date="2021-06" db="EMBL/GenBank/DDBJ databases">
        <authorList>
            <person name="Kallberg Y."/>
            <person name="Tangrot J."/>
            <person name="Rosling A."/>
        </authorList>
    </citation>
    <scope>NUCLEOTIDE SEQUENCE</scope>
    <source>
        <strain evidence="1">AU212A</strain>
    </source>
</reference>
<accession>A0ACA9NFY2</accession>
<organism evidence="1 2">
    <name type="scientific">Scutellospora calospora</name>
    <dbReference type="NCBI Taxonomy" id="85575"/>
    <lineage>
        <taxon>Eukaryota</taxon>
        <taxon>Fungi</taxon>
        <taxon>Fungi incertae sedis</taxon>
        <taxon>Mucoromycota</taxon>
        <taxon>Glomeromycotina</taxon>
        <taxon>Glomeromycetes</taxon>
        <taxon>Diversisporales</taxon>
        <taxon>Gigasporaceae</taxon>
        <taxon>Scutellospora</taxon>
    </lineage>
</organism>
<keyword evidence="2" id="KW-1185">Reference proteome</keyword>
<gene>
    <name evidence="1" type="ORF">SCALOS_LOCUS8806</name>
</gene>
<sequence>QDEDIDHSDTECEDLPNNTSNYSDPIQELFTRVFVNDSLTCASPMEKLYYSAKIYPLVCYLCSSSSVSNNPKEKMASKTIRPTCDKCTGLGSSKKRYGWKPISDRESKKS</sequence>
<evidence type="ECO:0000313" key="1">
    <source>
        <dbReference type="EMBL" id="CAG8654977.1"/>
    </source>
</evidence>
<protein>
    <submittedName>
        <fullName evidence="1">11364_t:CDS:1</fullName>
    </submittedName>
</protein>
<name>A0ACA9NFY2_9GLOM</name>
<comment type="caution">
    <text evidence="1">The sequence shown here is derived from an EMBL/GenBank/DDBJ whole genome shotgun (WGS) entry which is preliminary data.</text>
</comment>
<feature type="non-terminal residue" evidence="1">
    <location>
        <position position="110"/>
    </location>
</feature>
<proteinExistence type="predicted"/>